<dbReference type="Proteomes" id="UP000002316">
    <property type="component" value="Chromosome 3"/>
</dbReference>
<dbReference type="AlphaFoldDB" id="C9ZLJ0"/>
<protein>
    <submittedName>
        <fullName evidence="1">Uncharacterized protein</fullName>
    </submittedName>
</protein>
<dbReference type="KEGG" id="tbg:TbgDal_III5410"/>
<dbReference type="EMBL" id="FN554966">
    <property type="protein sequence ID" value="CBH10199.1"/>
    <property type="molecule type" value="Genomic_DNA"/>
</dbReference>
<dbReference type="GeneID" id="23859350"/>
<sequence>MEIPGVFSDIPRWEYSSPIYGNPQPLVAAMPTAQAAPFALLQQQMAVWPPAAAPAAVALLPSAHIGSTSELITPLSATFPQCVMLVSPTQGTFDTSFPETVMAREFTTPPVQPVYGVVPTGDNFGAVSREFSAFLRGEHCSYSTGQCSPSGNVISKGDRVVSVRNFSCILGSSHEKDVVGDTAIPPLAQTRPRPCHIPRHLLSSATSNSCFYYQNRYGRDGFGRAESAATSTMRELPNDIF</sequence>
<accession>C9ZLJ0</accession>
<dbReference type="RefSeq" id="XP_011772489.1">
    <property type="nucleotide sequence ID" value="XM_011774187.1"/>
</dbReference>
<gene>
    <name evidence="1" type="ORF">TbgDal_III5410</name>
</gene>
<dbReference type="VEuPathDB" id="TriTrypDB:Tbg972.3.5410"/>
<evidence type="ECO:0000313" key="1">
    <source>
        <dbReference type="EMBL" id="CBH10199.1"/>
    </source>
</evidence>
<evidence type="ECO:0000313" key="2">
    <source>
        <dbReference type="Proteomes" id="UP000002316"/>
    </source>
</evidence>
<proteinExistence type="predicted"/>
<organism evidence="1 2">
    <name type="scientific">Trypanosoma brucei gambiense (strain MHOM/CI/86/DAL972)</name>
    <dbReference type="NCBI Taxonomy" id="679716"/>
    <lineage>
        <taxon>Eukaryota</taxon>
        <taxon>Discoba</taxon>
        <taxon>Euglenozoa</taxon>
        <taxon>Kinetoplastea</taxon>
        <taxon>Metakinetoplastina</taxon>
        <taxon>Trypanosomatida</taxon>
        <taxon>Trypanosomatidae</taxon>
        <taxon>Trypanosoma</taxon>
    </lineage>
</organism>
<name>C9ZLJ0_TRYB9</name>
<reference evidence="2" key="1">
    <citation type="journal article" date="2010" name="PLoS Negl. Trop. Dis.">
        <title>The genome sequence of Trypanosoma brucei gambiense, causative agent of chronic human african trypanosomiasis.</title>
        <authorList>
            <person name="Jackson A.P."/>
            <person name="Sanders M."/>
            <person name="Berry A."/>
            <person name="McQuillan J."/>
            <person name="Aslett M.A."/>
            <person name="Quail M.A."/>
            <person name="Chukualim B."/>
            <person name="Capewell P."/>
            <person name="MacLeod A."/>
            <person name="Melville S.E."/>
            <person name="Gibson W."/>
            <person name="Barry J.D."/>
            <person name="Berriman M."/>
            <person name="Hertz-Fowler C."/>
        </authorList>
    </citation>
    <scope>NUCLEOTIDE SEQUENCE [LARGE SCALE GENOMIC DNA]</scope>
    <source>
        <strain evidence="2">MHOM/CI/86/DAL972</strain>
    </source>
</reference>